<proteinExistence type="predicted"/>
<evidence type="ECO:0000313" key="3">
    <source>
        <dbReference type="Proteomes" id="UP000054279"/>
    </source>
</evidence>
<name>A0A0C9U3M9_SPHS4</name>
<dbReference type="Proteomes" id="UP000054279">
    <property type="component" value="Unassembled WGS sequence"/>
</dbReference>
<organism evidence="2 3">
    <name type="scientific">Sphaerobolus stellatus (strain SS14)</name>
    <dbReference type="NCBI Taxonomy" id="990650"/>
    <lineage>
        <taxon>Eukaryota</taxon>
        <taxon>Fungi</taxon>
        <taxon>Dikarya</taxon>
        <taxon>Basidiomycota</taxon>
        <taxon>Agaricomycotina</taxon>
        <taxon>Agaricomycetes</taxon>
        <taxon>Phallomycetidae</taxon>
        <taxon>Geastrales</taxon>
        <taxon>Sphaerobolaceae</taxon>
        <taxon>Sphaerobolus</taxon>
    </lineage>
</organism>
<keyword evidence="3" id="KW-1185">Reference proteome</keyword>
<dbReference type="EMBL" id="KN837297">
    <property type="protein sequence ID" value="KIJ28804.1"/>
    <property type="molecule type" value="Genomic_DNA"/>
</dbReference>
<gene>
    <name evidence="2" type="ORF">M422DRAFT_269853</name>
</gene>
<accession>A0A0C9U3M9</accession>
<dbReference type="AlphaFoldDB" id="A0A0C9U3M9"/>
<sequence>MTPKKKTSDKVPAGTSPGKDPSQAASAALETDTICPTTWSTWVTDQLTQPITLIQANKSAEADTDPEKLVLGNQIQEMLDTTNKHMDEHNIDSELIQSTDGSNNISDPKQALGKAQAELLAKTAVLEQLYADQAPAGHLNQAAMAAQSTCMEYERLLRLSKAGLLNLKD</sequence>
<evidence type="ECO:0000313" key="2">
    <source>
        <dbReference type="EMBL" id="KIJ28804.1"/>
    </source>
</evidence>
<feature type="region of interest" description="Disordered" evidence="1">
    <location>
        <begin position="1"/>
        <end position="29"/>
    </location>
</feature>
<reference evidence="2 3" key="1">
    <citation type="submission" date="2014-06" db="EMBL/GenBank/DDBJ databases">
        <title>Evolutionary Origins and Diversification of the Mycorrhizal Mutualists.</title>
        <authorList>
            <consortium name="DOE Joint Genome Institute"/>
            <consortium name="Mycorrhizal Genomics Consortium"/>
            <person name="Kohler A."/>
            <person name="Kuo A."/>
            <person name="Nagy L.G."/>
            <person name="Floudas D."/>
            <person name="Copeland A."/>
            <person name="Barry K.W."/>
            <person name="Cichocki N."/>
            <person name="Veneault-Fourrey C."/>
            <person name="LaButti K."/>
            <person name="Lindquist E.A."/>
            <person name="Lipzen A."/>
            <person name="Lundell T."/>
            <person name="Morin E."/>
            <person name="Murat C."/>
            <person name="Riley R."/>
            <person name="Ohm R."/>
            <person name="Sun H."/>
            <person name="Tunlid A."/>
            <person name="Henrissat B."/>
            <person name="Grigoriev I.V."/>
            <person name="Hibbett D.S."/>
            <person name="Martin F."/>
        </authorList>
    </citation>
    <scope>NUCLEOTIDE SEQUENCE [LARGE SCALE GENOMIC DNA]</scope>
    <source>
        <strain evidence="2 3">SS14</strain>
    </source>
</reference>
<evidence type="ECO:0000256" key="1">
    <source>
        <dbReference type="SAM" id="MobiDB-lite"/>
    </source>
</evidence>
<protein>
    <submittedName>
        <fullName evidence="2">Uncharacterized protein</fullName>
    </submittedName>
</protein>
<dbReference type="HOGENOM" id="CLU_012886_6_0_1"/>